<feature type="region of interest" description="Disordered" evidence="1">
    <location>
        <begin position="68"/>
        <end position="103"/>
    </location>
</feature>
<organism evidence="2 3">
    <name type="scientific">Immersiella caudata</name>
    <dbReference type="NCBI Taxonomy" id="314043"/>
    <lineage>
        <taxon>Eukaryota</taxon>
        <taxon>Fungi</taxon>
        <taxon>Dikarya</taxon>
        <taxon>Ascomycota</taxon>
        <taxon>Pezizomycotina</taxon>
        <taxon>Sordariomycetes</taxon>
        <taxon>Sordariomycetidae</taxon>
        <taxon>Sordariales</taxon>
        <taxon>Lasiosphaeriaceae</taxon>
        <taxon>Immersiella</taxon>
    </lineage>
</organism>
<dbReference type="Proteomes" id="UP001175000">
    <property type="component" value="Unassembled WGS sequence"/>
</dbReference>
<name>A0AA39W4D5_9PEZI</name>
<comment type="caution">
    <text evidence="2">The sequence shown here is derived from an EMBL/GenBank/DDBJ whole genome shotgun (WGS) entry which is preliminary data.</text>
</comment>
<feature type="compositionally biased region" description="Polar residues" evidence="1">
    <location>
        <begin position="76"/>
        <end position="92"/>
    </location>
</feature>
<reference evidence="2" key="1">
    <citation type="submission" date="2023-06" db="EMBL/GenBank/DDBJ databases">
        <title>Genome-scale phylogeny and comparative genomics of the fungal order Sordariales.</title>
        <authorList>
            <consortium name="Lawrence Berkeley National Laboratory"/>
            <person name="Hensen N."/>
            <person name="Bonometti L."/>
            <person name="Westerberg I."/>
            <person name="Brannstrom I.O."/>
            <person name="Guillou S."/>
            <person name="Cros-Aarteil S."/>
            <person name="Calhoun S."/>
            <person name="Haridas S."/>
            <person name="Kuo A."/>
            <person name="Mondo S."/>
            <person name="Pangilinan J."/>
            <person name="Riley R."/>
            <person name="Labutti K."/>
            <person name="Andreopoulos B."/>
            <person name="Lipzen A."/>
            <person name="Chen C."/>
            <person name="Yanf M."/>
            <person name="Daum C."/>
            <person name="Ng V."/>
            <person name="Clum A."/>
            <person name="Steindorff A."/>
            <person name="Ohm R."/>
            <person name="Martin F."/>
            <person name="Silar P."/>
            <person name="Natvig D."/>
            <person name="Lalanne C."/>
            <person name="Gautier V."/>
            <person name="Ament-Velasquez S.L."/>
            <person name="Kruys A."/>
            <person name="Hutchinson M.I."/>
            <person name="Powell A.J."/>
            <person name="Barry K."/>
            <person name="Miller A.N."/>
            <person name="Grigoriev I.V."/>
            <person name="Debuchy R."/>
            <person name="Gladieux P."/>
            <person name="Thoren M.H."/>
            <person name="Johannesson H."/>
        </authorList>
    </citation>
    <scope>NUCLEOTIDE SEQUENCE</scope>
    <source>
        <strain evidence="2">CBS 606.72</strain>
    </source>
</reference>
<evidence type="ECO:0000313" key="2">
    <source>
        <dbReference type="EMBL" id="KAK0611289.1"/>
    </source>
</evidence>
<sequence>MSAGPEDLMGLPVALPGVLLQGKAASCGELKLPPVCNAPPDCPVLLWICLRKPRQRCFPRSRSSSRRRSHAVLSLGTWSDENLPRSPSQSPTTEPPRRSLAPDEVLTYRTTALACLTETAWPPEEFSSPIKRRNCCGSTSPCFLTRSLQNLEEVSRFPGPHLLPSPKREQVLRPRCPRRVVKTLAVERRKSPPPVPYGPGSAVIAAAKAPI</sequence>
<dbReference type="EMBL" id="JAULSU010000007">
    <property type="protein sequence ID" value="KAK0611289.1"/>
    <property type="molecule type" value="Genomic_DNA"/>
</dbReference>
<protein>
    <submittedName>
        <fullName evidence="2">Uncharacterized protein</fullName>
    </submittedName>
</protein>
<gene>
    <name evidence="2" type="ORF">B0T14DRAFT_324834</name>
</gene>
<keyword evidence="3" id="KW-1185">Reference proteome</keyword>
<proteinExistence type="predicted"/>
<accession>A0AA39W4D5</accession>
<dbReference type="AlphaFoldDB" id="A0AA39W4D5"/>
<evidence type="ECO:0000256" key="1">
    <source>
        <dbReference type="SAM" id="MobiDB-lite"/>
    </source>
</evidence>
<evidence type="ECO:0000313" key="3">
    <source>
        <dbReference type="Proteomes" id="UP001175000"/>
    </source>
</evidence>